<evidence type="ECO:0000256" key="2">
    <source>
        <dbReference type="ARBA" id="ARBA00023163"/>
    </source>
</evidence>
<dbReference type="Pfam" id="PF04967">
    <property type="entry name" value="HTH_10"/>
    <property type="match status" value="1"/>
</dbReference>
<sequence length="213" mass="23315">MAHSEGGRTSPLPDVSTERTLQVVFEVELSDNCPCPLSNPCSQVENVHNQIDDGVCYAEVTVTNRDCDTGQVLHTTNRIEGSCLCLAFSNVECVPRIKRVDDGVMLIETYVSDRAVISELVEELKSVAERVNLRRLTRRKEGATESSPTSVDLSHLTAKQREAATMAVSRGYYQTPRQVSLEDLAASLDISKSALSQRLSAVESKLATAVFDP</sequence>
<reference evidence="5" key="1">
    <citation type="submission" date="2019-09" db="EMBL/GenBank/DDBJ databases">
        <title>Genomic analysis of Haloferax sp. CBA1149.</title>
        <authorList>
            <person name="Roh S.W."/>
        </authorList>
    </citation>
    <scope>NUCLEOTIDE SEQUENCE</scope>
    <source>
        <strain evidence="5">CBA1149</strain>
    </source>
</reference>
<keyword evidence="2" id="KW-0804">Transcription</keyword>
<dbReference type="Pfam" id="PF24277">
    <property type="entry name" value="DmsR_N"/>
    <property type="match status" value="1"/>
</dbReference>
<keyword evidence="1" id="KW-0805">Transcription regulation</keyword>
<dbReference type="PANTHER" id="PTHR34236">
    <property type="entry name" value="DIMETHYL SULFOXIDE REDUCTASE TRANSCRIPTIONAL ACTIVATOR"/>
    <property type="match status" value="1"/>
</dbReference>
<organism evidence="5">
    <name type="scientific">Haloferax sp. CBA1149</name>
    <dbReference type="NCBI Taxonomy" id="2650753"/>
    <lineage>
        <taxon>Archaea</taxon>
        <taxon>Methanobacteriati</taxon>
        <taxon>Methanobacteriota</taxon>
        <taxon>Stenosarchaea group</taxon>
        <taxon>Halobacteria</taxon>
        <taxon>Halobacteriales</taxon>
        <taxon>Haloferacaceae</taxon>
        <taxon>Haloferax</taxon>
    </lineage>
</organism>
<gene>
    <name evidence="5" type="ORF">Hfx1149_04115</name>
</gene>
<dbReference type="InterPro" id="IPR007050">
    <property type="entry name" value="HTH_bacterioopsin"/>
</dbReference>
<evidence type="ECO:0000313" key="5">
    <source>
        <dbReference type="EMBL" id="KAB1187255.1"/>
    </source>
</evidence>
<evidence type="ECO:0000259" key="4">
    <source>
        <dbReference type="Pfam" id="PF24277"/>
    </source>
</evidence>
<name>A0A643K2C3_9EURY</name>
<dbReference type="AlphaFoldDB" id="A0A643K2C3"/>
<feature type="domain" description="HTH bat-type" evidence="3">
    <location>
        <begin position="156"/>
        <end position="207"/>
    </location>
</feature>
<evidence type="ECO:0000259" key="3">
    <source>
        <dbReference type="Pfam" id="PF04967"/>
    </source>
</evidence>
<dbReference type="InterPro" id="IPR056433">
    <property type="entry name" value="DmsR-like_N"/>
</dbReference>
<comment type="caution">
    <text evidence="5">The sequence shown here is derived from an EMBL/GenBank/DDBJ whole genome shotgun (WGS) entry which is preliminary data.</text>
</comment>
<protein>
    <submittedName>
        <fullName evidence="5">Transcriptional regulator</fullName>
    </submittedName>
</protein>
<accession>A0A643K2C3</accession>
<dbReference type="PANTHER" id="PTHR34236:SF1">
    <property type="entry name" value="DIMETHYL SULFOXIDE REDUCTASE TRANSCRIPTIONAL ACTIVATOR"/>
    <property type="match status" value="1"/>
</dbReference>
<proteinExistence type="predicted"/>
<evidence type="ECO:0000256" key="1">
    <source>
        <dbReference type="ARBA" id="ARBA00023015"/>
    </source>
</evidence>
<dbReference type="EMBL" id="VZUS01000001">
    <property type="protein sequence ID" value="KAB1187255.1"/>
    <property type="molecule type" value="Genomic_DNA"/>
</dbReference>
<feature type="domain" description="DmsR-like N-terminal" evidence="4">
    <location>
        <begin position="25"/>
        <end position="138"/>
    </location>
</feature>